<keyword evidence="3 6" id="KW-0812">Transmembrane</keyword>
<sequence>MTGMTAPRRNVAGLGIFTLAVVALLVGLGLWQLQRRAEKHALIAALTERLAAAPAALPQPSQWSALTPERDEFRRVRFPATYQSRPDAMVYSSGSAVRDDVTGPGTWAFLPASLQTGETVAINTGFVQNTMQDRAQQDRAVTRLVTGAPVTLTGYLRFPETAGALTPPENPAKRLWFTRDHLAMAHSLGWTEGGRPIAPFYIDLEAPVPESGIPKPGPLTVHLKDDHLQYAITWFGLAGAVAFAFAAWLRAQRRT</sequence>
<feature type="transmembrane region" description="Helical" evidence="6">
    <location>
        <begin position="12"/>
        <end position="31"/>
    </location>
</feature>
<dbReference type="RefSeq" id="WP_215614587.1">
    <property type="nucleotide sequence ID" value="NZ_CP076135.1"/>
</dbReference>
<evidence type="ECO:0000256" key="6">
    <source>
        <dbReference type="RuleBase" id="RU363076"/>
    </source>
</evidence>
<dbReference type="CDD" id="cd06662">
    <property type="entry name" value="SURF1"/>
    <property type="match status" value="1"/>
</dbReference>
<evidence type="ECO:0000313" key="7">
    <source>
        <dbReference type="EMBL" id="QWG19037.1"/>
    </source>
</evidence>
<reference evidence="7" key="1">
    <citation type="submission" date="2021-06" db="EMBL/GenBank/DDBJ databases">
        <title>Bradyrhizobium sp. S2-11-2 Genome sequencing.</title>
        <authorList>
            <person name="Jin L."/>
        </authorList>
    </citation>
    <scope>NUCLEOTIDE SEQUENCE</scope>
    <source>
        <strain evidence="7">S2-11-2</strain>
    </source>
</reference>
<dbReference type="PANTHER" id="PTHR23427:SF2">
    <property type="entry name" value="SURFEIT LOCUS PROTEIN 1"/>
    <property type="match status" value="1"/>
</dbReference>
<dbReference type="Pfam" id="PF02104">
    <property type="entry name" value="SURF1"/>
    <property type="match status" value="1"/>
</dbReference>
<dbReference type="GO" id="GO:0005886">
    <property type="term" value="C:plasma membrane"/>
    <property type="evidence" value="ECO:0007669"/>
    <property type="project" value="UniProtKB-SubCell"/>
</dbReference>
<dbReference type="KEGG" id="bsei:KMZ68_03930"/>
<feature type="transmembrane region" description="Helical" evidence="6">
    <location>
        <begin position="228"/>
        <end position="249"/>
    </location>
</feature>
<comment type="subcellular location">
    <subcellularLocation>
        <location evidence="6">Cell membrane</location>
        <topology evidence="6">Multi-pass membrane protein</topology>
    </subcellularLocation>
    <subcellularLocation>
        <location evidence="1">Membrane</location>
    </subcellularLocation>
</comment>
<dbReference type="PANTHER" id="PTHR23427">
    <property type="entry name" value="SURFEIT LOCUS PROTEIN"/>
    <property type="match status" value="1"/>
</dbReference>
<evidence type="ECO:0000256" key="3">
    <source>
        <dbReference type="ARBA" id="ARBA00022692"/>
    </source>
</evidence>
<dbReference type="InterPro" id="IPR045214">
    <property type="entry name" value="Surf1/Surf4"/>
</dbReference>
<keyword evidence="4 6" id="KW-1133">Transmembrane helix</keyword>
<name>A0A975NPM3_9BRAD</name>
<protein>
    <recommendedName>
        <fullName evidence="6">SURF1-like protein</fullName>
    </recommendedName>
</protein>
<proteinExistence type="inferred from homology"/>
<dbReference type="PROSITE" id="PS50895">
    <property type="entry name" value="SURF1"/>
    <property type="match status" value="1"/>
</dbReference>
<dbReference type="AlphaFoldDB" id="A0A975NPM3"/>
<gene>
    <name evidence="7" type="ORF">KMZ68_03930</name>
</gene>
<keyword evidence="5 6" id="KW-0472">Membrane</keyword>
<evidence type="ECO:0000256" key="5">
    <source>
        <dbReference type="ARBA" id="ARBA00023136"/>
    </source>
</evidence>
<evidence type="ECO:0000256" key="2">
    <source>
        <dbReference type="ARBA" id="ARBA00007165"/>
    </source>
</evidence>
<evidence type="ECO:0000313" key="8">
    <source>
        <dbReference type="Proteomes" id="UP000680805"/>
    </source>
</evidence>
<comment type="similarity">
    <text evidence="2 6">Belongs to the SURF1 family.</text>
</comment>
<evidence type="ECO:0000256" key="1">
    <source>
        <dbReference type="ARBA" id="ARBA00004370"/>
    </source>
</evidence>
<dbReference type="Proteomes" id="UP000680805">
    <property type="component" value="Chromosome"/>
</dbReference>
<accession>A0A975NPM3</accession>
<keyword evidence="6" id="KW-1003">Cell membrane</keyword>
<dbReference type="InterPro" id="IPR002994">
    <property type="entry name" value="Surf1/Shy1"/>
</dbReference>
<organism evidence="7 8">
    <name type="scientific">Bradyrhizobium sediminis</name>
    <dbReference type="NCBI Taxonomy" id="2840469"/>
    <lineage>
        <taxon>Bacteria</taxon>
        <taxon>Pseudomonadati</taxon>
        <taxon>Pseudomonadota</taxon>
        <taxon>Alphaproteobacteria</taxon>
        <taxon>Hyphomicrobiales</taxon>
        <taxon>Nitrobacteraceae</taxon>
        <taxon>Bradyrhizobium</taxon>
    </lineage>
</organism>
<evidence type="ECO:0000256" key="4">
    <source>
        <dbReference type="ARBA" id="ARBA00022989"/>
    </source>
</evidence>
<dbReference type="EMBL" id="CP076135">
    <property type="protein sequence ID" value="QWG19037.1"/>
    <property type="molecule type" value="Genomic_DNA"/>
</dbReference>